<keyword evidence="1" id="KW-0472">Membrane</keyword>
<reference evidence="2 3" key="1">
    <citation type="submission" date="2024-09" db="EMBL/GenBank/DDBJ databases">
        <authorList>
            <person name="Sun Q."/>
            <person name="Mori K."/>
        </authorList>
    </citation>
    <scope>NUCLEOTIDE SEQUENCE [LARGE SCALE GENOMIC DNA]</scope>
    <source>
        <strain evidence="2 3">JCM 3331</strain>
    </source>
</reference>
<evidence type="ECO:0000313" key="3">
    <source>
        <dbReference type="Proteomes" id="UP001589710"/>
    </source>
</evidence>
<dbReference type="EMBL" id="JBHMCG010000089">
    <property type="protein sequence ID" value="MFB9574326.1"/>
    <property type="molecule type" value="Genomic_DNA"/>
</dbReference>
<accession>A0ABV5RAK4</accession>
<feature type="transmembrane region" description="Helical" evidence="1">
    <location>
        <begin position="47"/>
        <end position="70"/>
    </location>
</feature>
<dbReference type="Proteomes" id="UP001589710">
    <property type="component" value="Unassembled WGS sequence"/>
</dbReference>
<proteinExistence type="predicted"/>
<sequence length="118" mass="12590">MESIDDLRGAATLASWLGRPCVDEVVVRTPWLVAEEQDRSAKAIRRLFNDCGCGVGMTAFVVATTAVLVLQLSRHGWSWAPVGTALLVGVGAAVVGKLLGLAWSCLRLRALLRRMSGA</sequence>
<evidence type="ECO:0000256" key="1">
    <source>
        <dbReference type="SAM" id="Phobius"/>
    </source>
</evidence>
<evidence type="ECO:0000313" key="2">
    <source>
        <dbReference type="EMBL" id="MFB9574326.1"/>
    </source>
</evidence>
<protein>
    <submittedName>
        <fullName evidence="2">Uncharacterized protein</fullName>
    </submittedName>
</protein>
<gene>
    <name evidence="2" type="ORF">ACFFTL_18995</name>
</gene>
<organism evidence="2 3">
    <name type="scientific">Streptomyces yanii</name>
    <dbReference type="NCBI Taxonomy" id="78510"/>
    <lineage>
        <taxon>Bacteria</taxon>
        <taxon>Bacillati</taxon>
        <taxon>Actinomycetota</taxon>
        <taxon>Actinomycetes</taxon>
        <taxon>Kitasatosporales</taxon>
        <taxon>Streptomycetaceae</taxon>
        <taxon>Streptomyces</taxon>
    </lineage>
</organism>
<dbReference type="RefSeq" id="WP_352272293.1">
    <property type="nucleotide sequence ID" value="NZ_JBHMCG010000089.1"/>
</dbReference>
<keyword evidence="1" id="KW-1133">Transmembrane helix</keyword>
<keyword evidence="1" id="KW-0812">Transmembrane</keyword>
<keyword evidence="3" id="KW-1185">Reference proteome</keyword>
<feature type="transmembrane region" description="Helical" evidence="1">
    <location>
        <begin position="82"/>
        <end position="106"/>
    </location>
</feature>
<name>A0ABV5RAK4_9ACTN</name>
<comment type="caution">
    <text evidence="2">The sequence shown here is derived from an EMBL/GenBank/DDBJ whole genome shotgun (WGS) entry which is preliminary data.</text>
</comment>